<feature type="signal peptide" evidence="4">
    <location>
        <begin position="1"/>
        <end position="19"/>
    </location>
</feature>
<dbReference type="InterPro" id="IPR017585">
    <property type="entry name" value="SAF_FlgA"/>
</dbReference>
<dbReference type="GO" id="GO:0042597">
    <property type="term" value="C:periplasmic space"/>
    <property type="evidence" value="ECO:0007669"/>
    <property type="project" value="UniProtKB-SubCell"/>
</dbReference>
<evidence type="ECO:0000259" key="5">
    <source>
        <dbReference type="SMART" id="SM00858"/>
    </source>
</evidence>
<keyword evidence="6" id="KW-0969">Cilium</keyword>
<evidence type="ECO:0000313" key="6">
    <source>
        <dbReference type="EMBL" id="AGI74719.1"/>
    </source>
</evidence>
<evidence type="ECO:0000313" key="7">
    <source>
        <dbReference type="Proteomes" id="UP000004688"/>
    </source>
</evidence>
<dbReference type="NCBIfam" id="TIGR03170">
    <property type="entry name" value="flgA_cterm"/>
    <property type="match status" value="1"/>
</dbReference>
<dbReference type="InterPro" id="IPR013974">
    <property type="entry name" value="SAF"/>
</dbReference>
<comment type="subcellular location">
    <subcellularLocation>
        <location evidence="1 4">Periplasm</location>
    </subcellularLocation>
</comment>
<evidence type="ECO:0000256" key="1">
    <source>
        <dbReference type="ARBA" id="ARBA00004418"/>
    </source>
</evidence>
<feature type="chain" id="PRO_5005141721" description="Flagella basal body P-ring formation protein FlgA" evidence="4">
    <location>
        <begin position="20"/>
        <end position="237"/>
    </location>
</feature>
<dbReference type="AlphaFoldDB" id="M9RQ12"/>
<keyword evidence="4" id="KW-1005">Bacterial flagellum biogenesis</keyword>
<dbReference type="Proteomes" id="UP000004688">
    <property type="component" value="Plasmid pOA238_118"/>
</dbReference>
<dbReference type="InterPro" id="IPR039246">
    <property type="entry name" value="Flagellar_FlgA"/>
</dbReference>
<evidence type="ECO:0000256" key="4">
    <source>
        <dbReference type="RuleBase" id="RU362063"/>
    </source>
</evidence>
<evidence type="ECO:0000256" key="3">
    <source>
        <dbReference type="ARBA" id="ARBA00022764"/>
    </source>
</evidence>
<dbReference type="EMBL" id="CP003743">
    <property type="protein sequence ID" value="AGI74719.1"/>
    <property type="molecule type" value="Genomic_DNA"/>
</dbReference>
<organism evidence="6 7">
    <name type="scientific">Octadecabacter arcticus 238</name>
    <dbReference type="NCBI Taxonomy" id="391616"/>
    <lineage>
        <taxon>Bacteria</taxon>
        <taxon>Pseudomonadati</taxon>
        <taxon>Pseudomonadota</taxon>
        <taxon>Alphaproteobacteria</taxon>
        <taxon>Rhodobacterales</taxon>
        <taxon>Roseobacteraceae</taxon>
        <taxon>Octadecabacter</taxon>
    </lineage>
</organism>
<dbReference type="PANTHER" id="PTHR36307:SF1">
    <property type="entry name" value="FLAGELLA BASAL BODY P-RING FORMATION PROTEIN FLGA"/>
    <property type="match status" value="1"/>
</dbReference>
<comment type="similarity">
    <text evidence="4">Belongs to the FlgA family.</text>
</comment>
<keyword evidence="6" id="KW-0282">Flagellum</keyword>
<geneLocation type="plasmid" evidence="6 7">
    <name>pOA238_118</name>
</geneLocation>
<dbReference type="CDD" id="cd11614">
    <property type="entry name" value="SAF_CpaB_FlgA_like"/>
    <property type="match status" value="1"/>
</dbReference>
<keyword evidence="3 4" id="KW-0574">Periplasm</keyword>
<keyword evidence="2 4" id="KW-0732">Signal</keyword>
<reference evidence="6 7" key="1">
    <citation type="journal article" date="2013" name="PLoS ONE">
        <title>Poles Apart: Arctic and Antarctic Octadecabacter strains Share High Genome Plasticity and a New Type of Xanthorhodopsin.</title>
        <authorList>
            <person name="Vollmers J."/>
            <person name="Voget S."/>
            <person name="Dietrich S."/>
            <person name="Gollnow K."/>
            <person name="Smits M."/>
            <person name="Meyer K."/>
            <person name="Brinkhoff T."/>
            <person name="Simon M."/>
            <person name="Daniel R."/>
        </authorList>
    </citation>
    <scope>NUCLEOTIDE SEQUENCE [LARGE SCALE GENOMIC DNA]</scope>
    <source>
        <strain evidence="6 7">238</strain>
        <plasmid evidence="7">Plasmid pOA238_118</plasmid>
    </source>
</reference>
<protein>
    <recommendedName>
        <fullName evidence="4">Flagella basal body P-ring formation protein FlgA</fullName>
    </recommendedName>
</protein>
<dbReference type="GO" id="GO:0044780">
    <property type="term" value="P:bacterial-type flagellum assembly"/>
    <property type="evidence" value="ECO:0007669"/>
    <property type="project" value="InterPro"/>
</dbReference>
<keyword evidence="6" id="KW-0614">Plasmid</keyword>
<gene>
    <name evidence="6" type="primary">flgA</name>
    <name evidence="6" type="ORF">OA238_118p0240</name>
</gene>
<dbReference type="PANTHER" id="PTHR36307">
    <property type="entry name" value="FLAGELLA BASAL BODY P-RING FORMATION PROTEIN FLGA"/>
    <property type="match status" value="1"/>
</dbReference>
<dbReference type="HOGENOM" id="CLU_082110_0_0_5"/>
<sequence>MMRQILTLFLILVGINAQAETTTRVVTGLEMQEAIIDRLSTAGEVAAPNVLPEKQFYACDAPLEVEPAFGGWRSVIVRCPSPVEWEVTVRAQVKGAVALLPETSQSYATQAIFLRRPLRSGARIQADDVETRQIDPLVANNIYTEPADVIGRVLSQSMTTRVPVMPRHLEREWAVNADDTVSIQIVRGGIEIKSSGIALEAGQIGDTIRILNVSSGSELIGRIVQEKKIEIISKALQ</sequence>
<keyword evidence="7" id="KW-1185">Reference proteome</keyword>
<keyword evidence="6" id="KW-0966">Cell projection</keyword>
<dbReference type="SMART" id="SM00858">
    <property type="entry name" value="SAF"/>
    <property type="match status" value="1"/>
</dbReference>
<evidence type="ECO:0000256" key="2">
    <source>
        <dbReference type="ARBA" id="ARBA00022729"/>
    </source>
</evidence>
<feature type="domain" description="SAF" evidence="5">
    <location>
        <begin position="109"/>
        <end position="170"/>
    </location>
</feature>
<dbReference type="Pfam" id="PF13144">
    <property type="entry name" value="ChapFlgA"/>
    <property type="match status" value="1"/>
</dbReference>
<dbReference type="Gene3D" id="2.30.30.760">
    <property type="match status" value="1"/>
</dbReference>
<name>M9RQ12_9RHOB</name>
<dbReference type="KEGG" id="oar:OA238_118p0240"/>
<proteinExistence type="inferred from homology"/>
<accession>M9RQ12</accession>
<comment type="function">
    <text evidence="4">Involved in the assembly process of the P-ring formation. It may associate with FlgF on the rod constituting a structure essential for the P-ring assembly or may act as a modulator protein for the P-ring assembly.</text>
</comment>